<feature type="transmembrane region" description="Helical" evidence="1">
    <location>
        <begin position="121"/>
        <end position="146"/>
    </location>
</feature>
<evidence type="ECO:0000313" key="7">
    <source>
        <dbReference type="Proteomes" id="UP000479691"/>
    </source>
</evidence>
<dbReference type="AlphaFoldDB" id="A0A6G1LY75"/>
<comment type="caution">
    <text evidence="5">The sequence shown here is derived from an EMBL/GenBank/DDBJ whole genome shotgun (WGS) entry which is preliminary data.</text>
</comment>
<feature type="transmembrane region" description="Helical" evidence="1">
    <location>
        <begin position="353"/>
        <end position="378"/>
    </location>
</feature>
<evidence type="ECO:0000256" key="1">
    <source>
        <dbReference type="SAM" id="Phobius"/>
    </source>
</evidence>
<sequence length="405" mass="44513">MPPYSKPILLLCATHAFSLFSMYGLAYRNGYLKALLRLKDFGPHLLPGSENPILKTYTGIAPLDKLVTIAVVLFANITDGSAPHFSLYGFHFGGQLTSIWTVLMIEGYRFGNRGTPLSLSVLWGCAMQGLGYGCIMPLYGILHLYYSGASSSDKKELATSLWIKNQTLLKTLPLSIIIGYIVPSILIAMPFASNNLHQWLVGFWQGVPVWMALLQYITGIVSNNTQCLKTPASSSLANKAPNISTRIRELMSLQDAYRVAFDITAVTHVTTMMIIAARNLCPALFSQWGLSTLTFRDVFLPPSIFSDIEETNMATAAQNFLQYDQYVGSAAAIIWAMALCKTTRKTPMSISQWLLLAGEALGVTLLAGPCGAVIALMWNRDERIIGDDDLYKANERKGLLEAGRC</sequence>
<evidence type="ECO:0000313" key="5">
    <source>
        <dbReference type="EMBL" id="KAF3200695.1"/>
    </source>
</evidence>
<evidence type="ECO:0000313" key="2">
    <source>
        <dbReference type="EMBL" id="KAF3165108.1"/>
    </source>
</evidence>
<protein>
    <submittedName>
        <fullName evidence="5">Uncharacterized protein</fullName>
    </submittedName>
</protein>
<dbReference type="Proteomes" id="UP000479691">
    <property type="component" value="Unassembled WGS sequence"/>
</dbReference>
<dbReference type="Proteomes" id="UP000472727">
    <property type="component" value="Unassembled WGS sequence"/>
</dbReference>
<accession>A0A6G1LY75</accession>
<dbReference type="Proteomes" id="UP000483672">
    <property type="component" value="Unassembled WGS sequence"/>
</dbReference>
<feature type="transmembrane region" description="Helical" evidence="1">
    <location>
        <begin position="167"/>
        <end position="191"/>
    </location>
</feature>
<keyword evidence="1" id="KW-1133">Transmembrane helix</keyword>
<keyword evidence="1" id="KW-0812">Transmembrane</keyword>
<dbReference type="EMBL" id="WIWT01000174">
    <property type="protein sequence ID" value="KAF3197195.1"/>
    <property type="molecule type" value="Genomic_DNA"/>
</dbReference>
<keyword evidence="1" id="KW-0472">Membrane</keyword>
<evidence type="ECO:0000313" key="3">
    <source>
        <dbReference type="EMBL" id="KAF3197195.1"/>
    </source>
</evidence>
<name>A0A6G1LY75_ORBOL</name>
<dbReference type="EMBL" id="WIPF01000191">
    <property type="protein sequence ID" value="KAF3200695.1"/>
    <property type="molecule type" value="Genomic_DNA"/>
</dbReference>
<evidence type="ECO:0000313" key="8">
    <source>
        <dbReference type="Proteomes" id="UP000483672"/>
    </source>
</evidence>
<dbReference type="OrthoDB" id="1669814at2759"/>
<dbReference type="EMBL" id="WIWS01000206">
    <property type="protein sequence ID" value="KAF3198490.1"/>
    <property type="molecule type" value="Genomic_DNA"/>
</dbReference>
<evidence type="ECO:0000313" key="4">
    <source>
        <dbReference type="EMBL" id="KAF3198490.1"/>
    </source>
</evidence>
<dbReference type="Proteomes" id="UP000614610">
    <property type="component" value="Unassembled WGS sequence"/>
</dbReference>
<proteinExistence type="predicted"/>
<dbReference type="EMBL" id="JAABOE010000108">
    <property type="protein sequence ID" value="KAF3165108.1"/>
    <property type="molecule type" value="Genomic_DNA"/>
</dbReference>
<reference evidence="6 7" key="1">
    <citation type="submission" date="2019-06" db="EMBL/GenBank/DDBJ databases">
        <authorList>
            <person name="Palmer J.M."/>
        </authorList>
    </citation>
    <scope>NUCLEOTIDE SEQUENCE [LARGE SCALE GENOMIC DNA]</scope>
    <source>
        <strain evidence="4 6">TWF106</strain>
        <strain evidence="5 8">TWF191</strain>
        <strain evidence="3">TWF679</strain>
        <strain evidence="2 7">TWF788</strain>
    </source>
</reference>
<organism evidence="5 8">
    <name type="scientific">Orbilia oligospora</name>
    <name type="common">Nematode-trapping fungus</name>
    <name type="synonym">Arthrobotrys oligospora</name>
    <dbReference type="NCBI Taxonomy" id="2813651"/>
    <lineage>
        <taxon>Eukaryota</taxon>
        <taxon>Fungi</taxon>
        <taxon>Dikarya</taxon>
        <taxon>Ascomycota</taxon>
        <taxon>Pezizomycotina</taxon>
        <taxon>Orbiliomycetes</taxon>
        <taxon>Orbiliales</taxon>
        <taxon>Orbiliaceae</taxon>
        <taxon>Orbilia</taxon>
    </lineage>
</organism>
<gene>
    <name evidence="4" type="ORF">TWF106_004562</name>
    <name evidence="5" type="ORF">TWF191_003675</name>
    <name evidence="3" type="ORF">TWF679_003522</name>
    <name evidence="2" type="ORF">TWF788_000827</name>
</gene>
<evidence type="ECO:0000313" key="6">
    <source>
        <dbReference type="Proteomes" id="UP000472727"/>
    </source>
</evidence>
<feature type="transmembrane region" description="Helical" evidence="1">
    <location>
        <begin position="203"/>
        <end position="221"/>
    </location>
</feature>